<dbReference type="PANTHER" id="PTHR30349">
    <property type="entry name" value="PHAGE INTEGRASE-RELATED"/>
    <property type="match status" value="1"/>
</dbReference>
<comment type="function">
    <text evidence="1">Site-specific tyrosine recombinase, which acts by catalyzing the cutting and rejoining of the recombining DNA molecules.</text>
</comment>
<dbReference type="GO" id="GO:0003677">
    <property type="term" value="F:DNA binding"/>
    <property type="evidence" value="ECO:0007669"/>
    <property type="project" value="UniProtKB-UniRule"/>
</dbReference>
<dbReference type="CDD" id="cd01189">
    <property type="entry name" value="INT_ICEBs1_C_like"/>
    <property type="match status" value="1"/>
</dbReference>
<reference evidence="9" key="1">
    <citation type="submission" date="2020-05" db="EMBL/GenBank/DDBJ databases">
        <authorList>
            <person name="Brown S."/>
            <person name="Huntemann M."/>
            <person name="Clum A."/>
            <person name="Spunde A."/>
            <person name="Palaniappan K."/>
            <person name="Ritter S."/>
            <person name="Mikhailova N."/>
            <person name="Chen I.-M."/>
            <person name="Stamatis D."/>
            <person name="Reddy T."/>
            <person name="O'Malley R."/>
            <person name="Daum C."/>
            <person name="Shapiro N."/>
            <person name="Ivanova N."/>
            <person name="Kyrpides N."/>
            <person name="Woyke T."/>
        </authorList>
    </citation>
    <scope>NUCLEOTIDE SEQUENCE</scope>
    <source>
        <strain evidence="9">DJ080</strain>
    </source>
</reference>
<dbReference type="PANTHER" id="PTHR30349:SF64">
    <property type="entry name" value="PROPHAGE INTEGRASE INTD-RELATED"/>
    <property type="match status" value="1"/>
</dbReference>
<dbReference type="Pfam" id="PF00589">
    <property type="entry name" value="Phage_integrase"/>
    <property type="match status" value="1"/>
</dbReference>
<dbReference type="GO" id="GO:0015074">
    <property type="term" value="P:DNA integration"/>
    <property type="evidence" value="ECO:0007669"/>
    <property type="project" value="UniProtKB-KW"/>
</dbReference>
<sequence>MAVKTNCVKNGKKYYRLSVTLGRNSNGKLIRKEFYGNSKSDAEEKRDEYLNKINSGITKDFDKLYLGKTINSWLIEVVKQSTKPSTFDRYYGIYKNYIEDTTLSFLKLNDVHPSDIQKYYNALKKKGKSSSTIFNLNKLLRSFFNYAVLQDYIVKNPCLANKIKIPGNLRKEKKKIEVFNDKEIKLILSSPEDSLIKFIALTCVSTGIRRGECIGLKWSDIDYNNNEIHIRRSAKTIATYDENMEKHYSPTIQTTKTYNSERDIPLQTSLINIFDKIKQQQEIQKAKAGDSYKDNDLIFCNEVGELLDDSNLTRSFSRFLKRIGVEYKHIHCLRHTYATKQFENDIPLKTVSKLLGHSTINMTADTYTHVLKRHKDKTIDILSIV</sequence>
<evidence type="ECO:0000259" key="8">
    <source>
        <dbReference type="PROSITE" id="PS51900"/>
    </source>
</evidence>
<dbReference type="InterPro" id="IPR044068">
    <property type="entry name" value="CB"/>
</dbReference>
<dbReference type="InterPro" id="IPR002104">
    <property type="entry name" value="Integrase_catalytic"/>
</dbReference>
<reference evidence="9" key="2">
    <citation type="journal article" date="2022" name="Nat. Biotechnol.">
        <title>Carbon-negative production of acetone and isopropanol by gas fermentation at industrial pilot scale.</title>
        <authorList>
            <person name="Liew F.E."/>
            <person name="Nogle R."/>
            <person name="Abdalla T."/>
            <person name="Rasor B.J."/>
            <person name="Canter C."/>
            <person name="Jensen R.O."/>
            <person name="Wang L."/>
            <person name="Strutz J."/>
            <person name="Chirania P."/>
            <person name="De Tissera S."/>
            <person name="Mueller A.P."/>
            <person name="Ruan Z."/>
            <person name="Gao A."/>
            <person name="Tran L."/>
            <person name="Engle N.L."/>
            <person name="Bromley J.C."/>
            <person name="Daniell J."/>
            <person name="Conrado R."/>
            <person name="Tschaplinski T.J."/>
            <person name="Giannone R.J."/>
            <person name="Hettich R.L."/>
            <person name="Karim A.S."/>
            <person name="Simpson S.D."/>
            <person name="Brown S.D."/>
            <person name="Leang C."/>
            <person name="Jewett M.C."/>
            <person name="Kopke M."/>
        </authorList>
    </citation>
    <scope>NUCLEOTIDE SEQUENCE</scope>
    <source>
        <strain evidence="9">DJ080</strain>
    </source>
</reference>
<evidence type="ECO:0000256" key="5">
    <source>
        <dbReference type="ARBA" id="ARBA00023172"/>
    </source>
</evidence>
<dbReference type="InterPro" id="IPR050090">
    <property type="entry name" value="Tyrosine_recombinase_XerCD"/>
</dbReference>
<evidence type="ECO:0000256" key="4">
    <source>
        <dbReference type="ARBA" id="ARBA00023125"/>
    </source>
</evidence>
<keyword evidence="3" id="KW-0229">DNA integration</keyword>
<dbReference type="PROSITE" id="PS51898">
    <property type="entry name" value="TYR_RECOMBINASE"/>
    <property type="match status" value="1"/>
</dbReference>
<gene>
    <name evidence="9" type="ORF">B0H41_003808</name>
</gene>
<keyword evidence="5" id="KW-0233">DNA recombination</keyword>
<dbReference type="PROSITE" id="PS51900">
    <property type="entry name" value="CB"/>
    <property type="match status" value="1"/>
</dbReference>
<evidence type="ECO:0000256" key="3">
    <source>
        <dbReference type="ARBA" id="ARBA00022908"/>
    </source>
</evidence>
<dbReference type="InterPro" id="IPR010998">
    <property type="entry name" value="Integrase_recombinase_N"/>
</dbReference>
<feature type="domain" description="Tyr recombinase" evidence="7">
    <location>
        <begin position="174"/>
        <end position="380"/>
    </location>
</feature>
<dbReference type="EMBL" id="JABSWW010000001">
    <property type="protein sequence ID" value="NRT90129.1"/>
    <property type="molecule type" value="Genomic_DNA"/>
</dbReference>
<comment type="caution">
    <text evidence="9">The sequence shown here is derived from an EMBL/GenBank/DDBJ whole genome shotgun (WGS) entry which is preliminary data.</text>
</comment>
<dbReference type="InterPro" id="IPR004107">
    <property type="entry name" value="Integrase_SAM-like_N"/>
</dbReference>
<dbReference type="InterPro" id="IPR011010">
    <property type="entry name" value="DNA_brk_join_enz"/>
</dbReference>
<evidence type="ECO:0000259" key="7">
    <source>
        <dbReference type="PROSITE" id="PS51898"/>
    </source>
</evidence>
<dbReference type="Gene3D" id="1.10.443.10">
    <property type="entry name" value="Intergrase catalytic core"/>
    <property type="match status" value="1"/>
</dbReference>
<dbReference type="AlphaFoldDB" id="A0AAX0B6L9"/>
<dbReference type="Gene3D" id="1.10.150.130">
    <property type="match status" value="1"/>
</dbReference>
<name>A0AAX0B6L9_CLOBE</name>
<feature type="domain" description="Core-binding (CB)" evidence="8">
    <location>
        <begin position="64"/>
        <end position="148"/>
    </location>
</feature>
<dbReference type="SUPFAM" id="SSF56349">
    <property type="entry name" value="DNA breaking-rejoining enzymes"/>
    <property type="match status" value="1"/>
</dbReference>
<evidence type="ECO:0000313" key="9">
    <source>
        <dbReference type="EMBL" id="NRT90129.1"/>
    </source>
</evidence>
<proteinExistence type="inferred from homology"/>
<evidence type="ECO:0000256" key="1">
    <source>
        <dbReference type="ARBA" id="ARBA00003283"/>
    </source>
</evidence>
<organism evidence="9 10">
    <name type="scientific">Clostridium beijerinckii</name>
    <name type="common">Clostridium MP</name>
    <dbReference type="NCBI Taxonomy" id="1520"/>
    <lineage>
        <taxon>Bacteria</taxon>
        <taxon>Bacillati</taxon>
        <taxon>Bacillota</taxon>
        <taxon>Clostridia</taxon>
        <taxon>Eubacteriales</taxon>
        <taxon>Clostridiaceae</taxon>
        <taxon>Clostridium</taxon>
    </lineage>
</organism>
<keyword evidence="4 6" id="KW-0238">DNA-binding</keyword>
<dbReference type="InterPro" id="IPR013762">
    <property type="entry name" value="Integrase-like_cat_sf"/>
</dbReference>
<dbReference type="Pfam" id="PF14659">
    <property type="entry name" value="Phage_int_SAM_3"/>
    <property type="match status" value="1"/>
</dbReference>
<dbReference type="GO" id="GO:0006310">
    <property type="term" value="P:DNA recombination"/>
    <property type="evidence" value="ECO:0007669"/>
    <property type="project" value="UniProtKB-KW"/>
</dbReference>
<evidence type="ECO:0000313" key="10">
    <source>
        <dbReference type="Proteomes" id="UP001193748"/>
    </source>
</evidence>
<dbReference type="RefSeq" id="WP_173711464.1">
    <property type="nucleotide sequence ID" value="NZ_JABSWW010000001.1"/>
</dbReference>
<comment type="similarity">
    <text evidence="2">Belongs to the 'phage' integrase family.</text>
</comment>
<accession>A0AAX0B6L9</accession>
<dbReference type="Proteomes" id="UP001193748">
    <property type="component" value="Unassembled WGS sequence"/>
</dbReference>
<evidence type="ECO:0000256" key="2">
    <source>
        <dbReference type="ARBA" id="ARBA00008857"/>
    </source>
</evidence>
<protein>
    <submittedName>
        <fullName evidence="9">Integrase</fullName>
    </submittedName>
</protein>
<evidence type="ECO:0000256" key="6">
    <source>
        <dbReference type="PROSITE-ProRule" id="PRU01248"/>
    </source>
</evidence>